<name>A0A4Y1PUA4_LOCMI</name>
<evidence type="ECO:0000313" key="1">
    <source>
        <dbReference type="EMBL" id="AZP56669.1"/>
    </source>
</evidence>
<sequence length="203" mass="22477">MNAVCFCFPAFSGIAPEAFYPYPSTPFRPSFAATTEQPLQTLQISEITWLGAVSNSSHVTLEVNGTAETYQLALHQAELQLDNCTTPNGDAGQCRHLANCVLPNFTQSLDDFIPYFCVVDSRHWCLVGNIDVIKAVLSSLKHQQRIIGISEDSTVFSNKILIWSEIPNHKLTLELAVRTTYYQLHSVDDTHADLSSAKTATQI</sequence>
<reference evidence="1" key="1">
    <citation type="submission" date="2018-05" db="EMBL/GenBank/DDBJ databases">
        <title>Accumulation of Tryptamine in Mycoinsecticides Enhanced the Virulence to Insects.</title>
        <authorList>
            <person name="Tong X."/>
        </authorList>
    </citation>
    <scope>NUCLEOTIDE SEQUENCE</scope>
</reference>
<dbReference type="EMBL" id="MH393901">
    <property type="protein sequence ID" value="AZP56669.1"/>
    <property type="molecule type" value="mRNA"/>
</dbReference>
<organism evidence="1">
    <name type="scientific">Locusta migratoria migratoria</name>
    <name type="common">Asiatic migratory locust</name>
    <dbReference type="NCBI Taxonomy" id="238695"/>
    <lineage>
        <taxon>Eukaryota</taxon>
        <taxon>Metazoa</taxon>
        <taxon>Ecdysozoa</taxon>
        <taxon>Arthropoda</taxon>
        <taxon>Hexapoda</taxon>
        <taxon>Insecta</taxon>
        <taxon>Pterygota</taxon>
        <taxon>Neoptera</taxon>
        <taxon>Polyneoptera</taxon>
        <taxon>Orthoptera</taxon>
        <taxon>Caelifera</taxon>
        <taxon>Acrididea</taxon>
        <taxon>Acridomorpha</taxon>
        <taxon>Acridoidea</taxon>
        <taxon>Acrididae</taxon>
        <taxon>Oedipodinae</taxon>
        <taxon>Locusta</taxon>
    </lineage>
</organism>
<protein>
    <submittedName>
        <fullName evidence="1">Serine proteinase-2</fullName>
    </submittedName>
</protein>
<accession>A0A4Y1PUA4</accession>
<proteinExistence type="evidence at transcript level"/>
<dbReference type="AlphaFoldDB" id="A0A4Y1PUA4"/>